<evidence type="ECO:0000256" key="1">
    <source>
        <dbReference type="ARBA" id="ARBA00022527"/>
    </source>
</evidence>
<feature type="region of interest" description="Disordered" evidence="6">
    <location>
        <begin position="22"/>
        <end position="43"/>
    </location>
</feature>
<accession>C5L0V9</accession>
<dbReference type="PANTHER" id="PTHR24346">
    <property type="entry name" value="MAP/MICROTUBULE AFFINITY-REGULATING KINASE"/>
    <property type="match status" value="1"/>
</dbReference>
<dbReference type="Pfam" id="PF00069">
    <property type="entry name" value="Pkinase"/>
    <property type="match status" value="1"/>
</dbReference>
<dbReference type="GO" id="GO:0005524">
    <property type="term" value="F:ATP binding"/>
    <property type="evidence" value="ECO:0007669"/>
    <property type="project" value="UniProtKB-KW"/>
</dbReference>
<feature type="compositionally biased region" description="Polar residues" evidence="6">
    <location>
        <begin position="551"/>
        <end position="576"/>
    </location>
</feature>
<evidence type="ECO:0000256" key="5">
    <source>
        <dbReference type="ARBA" id="ARBA00022840"/>
    </source>
</evidence>
<feature type="region of interest" description="Disordered" evidence="6">
    <location>
        <begin position="551"/>
        <end position="582"/>
    </location>
</feature>
<dbReference type="Proteomes" id="UP000007800">
    <property type="component" value="Unassembled WGS sequence"/>
</dbReference>
<name>C5L0V9_PERM5</name>
<protein>
    <recommendedName>
        <fullName evidence="7">Protein kinase domain-containing protein</fullName>
    </recommendedName>
</protein>
<gene>
    <name evidence="8" type="ORF">Pmar_PMAR008740</name>
</gene>
<dbReference type="OrthoDB" id="10252171at2759"/>
<evidence type="ECO:0000256" key="2">
    <source>
        <dbReference type="ARBA" id="ARBA00022679"/>
    </source>
</evidence>
<dbReference type="GeneID" id="9052525"/>
<keyword evidence="4" id="KW-0418">Kinase</keyword>
<feature type="domain" description="Protein kinase" evidence="7">
    <location>
        <begin position="68"/>
        <end position="367"/>
    </location>
</feature>
<dbReference type="RefSeq" id="XP_002777806.1">
    <property type="nucleotide sequence ID" value="XM_002777760.1"/>
</dbReference>
<dbReference type="GO" id="GO:0004674">
    <property type="term" value="F:protein serine/threonine kinase activity"/>
    <property type="evidence" value="ECO:0007669"/>
    <property type="project" value="UniProtKB-KW"/>
</dbReference>
<keyword evidence="3" id="KW-0547">Nucleotide-binding</keyword>
<dbReference type="SMART" id="SM00220">
    <property type="entry name" value="S_TKc"/>
    <property type="match status" value="1"/>
</dbReference>
<dbReference type="PROSITE" id="PS00108">
    <property type="entry name" value="PROTEIN_KINASE_ST"/>
    <property type="match status" value="1"/>
</dbReference>
<proteinExistence type="predicted"/>
<keyword evidence="2" id="KW-0808">Transferase</keyword>
<organism evidence="9">
    <name type="scientific">Perkinsus marinus (strain ATCC 50983 / TXsc)</name>
    <dbReference type="NCBI Taxonomy" id="423536"/>
    <lineage>
        <taxon>Eukaryota</taxon>
        <taxon>Sar</taxon>
        <taxon>Alveolata</taxon>
        <taxon>Perkinsozoa</taxon>
        <taxon>Perkinsea</taxon>
        <taxon>Perkinsida</taxon>
        <taxon>Perkinsidae</taxon>
        <taxon>Perkinsus</taxon>
    </lineage>
</organism>
<dbReference type="GO" id="GO:0005737">
    <property type="term" value="C:cytoplasm"/>
    <property type="evidence" value="ECO:0007669"/>
    <property type="project" value="TreeGrafter"/>
</dbReference>
<dbReference type="GO" id="GO:0035556">
    <property type="term" value="P:intracellular signal transduction"/>
    <property type="evidence" value="ECO:0007669"/>
    <property type="project" value="TreeGrafter"/>
</dbReference>
<dbReference type="PROSITE" id="PS50011">
    <property type="entry name" value="PROTEIN_KINASE_DOM"/>
    <property type="match status" value="1"/>
</dbReference>
<dbReference type="InParanoid" id="C5L0V9"/>
<dbReference type="InterPro" id="IPR011009">
    <property type="entry name" value="Kinase-like_dom_sf"/>
</dbReference>
<keyword evidence="9" id="KW-1185">Reference proteome</keyword>
<evidence type="ECO:0000259" key="7">
    <source>
        <dbReference type="PROSITE" id="PS50011"/>
    </source>
</evidence>
<dbReference type="AlphaFoldDB" id="C5L0V9"/>
<dbReference type="SUPFAM" id="SSF56112">
    <property type="entry name" value="Protein kinase-like (PK-like)"/>
    <property type="match status" value="1"/>
</dbReference>
<evidence type="ECO:0000256" key="4">
    <source>
        <dbReference type="ARBA" id="ARBA00022777"/>
    </source>
</evidence>
<dbReference type="InterPro" id="IPR008271">
    <property type="entry name" value="Ser/Thr_kinase_AS"/>
</dbReference>
<evidence type="ECO:0000313" key="9">
    <source>
        <dbReference type="Proteomes" id="UP000007800"/>
    </source>
</evidence>
<sequence>MPHQPGHYQYVREHCFEGLPAHHRGDRRHREERPAPIINLPKPDEDTLCSRQFDFPHTSAAPRGRLHASDVDLGGSMEYSCDFEDRWLYSNDTRLSEEDRQQALAQERMMDLLRDRGYEDIRPLPDDVQGGEAWVVYCSKNGSDYVAKMKPIDNNVLIEAETLSRLQSSALNPCPDFGFRHYKLTSPFRVFAHVLAIERYHGAVEPLRMRKWMLQLCLALEYSHAHSVWHRDIKAENVMIDSNDNARLLDFGMAAFARTSSALELSSELDGEDRHKFFGTEQYAAPEVILHQEYTAKVDLWGLGVILHQVYQGRAPSMDYSDTPGRLRIQGPLRPMNPWVMEAMLGLLDPDPNRRWGFDQIYACRWMQESDDFCVDAPVGETRALSGRELIERISLQPGEPPVWVSLKAAMTCYSWDPHGIPRDKAGAFLRGSQSRQLRTELSSVQVARGRETGNIAVEVSDILNVSPVGGKIFMSVNGGLGMCTPMQCPPSMACDHRAAGFPDHSMLDLALSAAYGLDETPPPVYPGGGSSSSNTTIVPGRALEQRLSSLSARGQRPGQNNTKGSGRSGNAQSPGDQMPLPPKMMTFLSVDREVLVRKVKGRVKLWVSLARQVEFIWRAVDRSEVGEVVTKLQPLLHRMRALRASYPGVPAFAVEITDLVRGNDSDKLFVTVNGGVGRVFVLLGKNNSSTTKF</sequence>
<evidence type="ECO:0000313" key="8">
    <source>
        <dbReference type="EMBL" id="EER09601.1"/>
    </source>
</evidence>
<evidence type="ECO:0000256" key="6">
    <source>
        <dbReference type="SAM" id="MobiDB-lite"/>
    </source>
</evidence>
<dbReference type="PANTHER" id="PTHR24346:SF82">
    <property type="entry name" value="KP78A-RELATED"/>
    <property type="match status" value="1"/>
</dbReference>
<evidence type="ECO:0000256" key="3">
    <source>
        <dbReference type="ARBA" id="ARBA00022741"/>
    </source>
</evidence>
<dbReference type="EMBL" id="GG678140">
    <property type="protein sequence ID" value="EER09601.1"/>
    <property type="molecule type" value="Genomic_DNA"/>
</dbReference>
<keyword evidence="1" id="KW-0723">Serine/threonine-protein kinase</keyword>
<keyword evidence="5" id="KW-0067">ATP-binding</keyword>
<dbReference type="InterPro" id="IPR000719">
    <property type="entry name" value="Prot_kinase_dom"/>
</dbReference>
<reference evidence="8 9" key="1">
    <citation type="submission" date="2008-07" db="EMBL/GenBank/DDBJ databases">
        <authorList>
            <person name="El-Sayed N."/>
            <person name="Caler E."/>
            <person name="Inman J."/>
            <person name="Amedeo P."/>
            <person name="Hass B."/>
            <person name="Wortman J."/>
        </authorList>
    </citation>
    <scope>NUCLEOTIDE SEQUENCE [LARGE SCALE GENOMIC DNA]</scope>
    <source>
        <strain evidence="9">ATCC 50983 / TXsc</strain>
    </source>
</reference>
<dbReference type="Gene3D" id="1.10.510.10">
    <property type="entry name" value="Transferase(Phosphotransferase) domain 1"/>
    <property type="match status" value="1"/>
</dbReference>